<dbReference type="GO" id="GO:0007165">
    <property type="term" value="P:signal transduction"/>
    <property type="evidence" value="ECO:0007669"/>
    <property type="project" value="TreeGrafter"/>
</dbReference>
<dbReference type="GO" id="GO:0008934">
    <property type="term" value="F:inositol monophosphate 1-phosphatase activity"/>
    <property type="evidence" value="ECO:0007669"/>
    <property type="project" value="TreeGrafter"/>
</dbReference>
<dbReference type="GO" id="GO:0046854">
    <property type="term" value="P:phosphatidylinositol phosphate biosynthetic process"/>
    <property type="evidence" value="ECO:0007669"/>
    <property type="project" value="InterPro"/>
</dbReference>
<comment type="caution">
    <text evidence="3">The sequence shown here is derived from an EMBL/GenBank/DDBJ whole genome shotgun (WGS) entry which is preliminary data.</text>
</comment>
<dbReference type="PANTHER" id="PTHR20854">
    <property type="entry name" value="INOSITOL MONOPHOSPHATASE"/>
    <property type="match status" value="1"/>
</dbReference>
<dbReference type="Pfam" id="PF00459">
    <property type="entry name" value="Inositol_P"/>
    <property type="match status" value="1"/>
</dbReference>
<dbReference type="PRINTS" id="PR00377">
    <property type="entry name" value="IMPHPHTASES"/>
</dbReference>
<dbReference type="PANTHER" id="PTHR20854:SF4">
    <property type="entry name" value="INOSITOL-1-MONOPHOSPHATASE-RELATED"/>
    <property type="match status" value="1"/>
</dbReference>
<dbReference type="SUPFAM" id="SSF56655">
    <property type="entry name" value="Carbohydrate phosphatase"/>
    <property type="match status" value="1"/>
</dbReference>
<dbReference type="InterPro" id="IPR020550">
    <property type="entry name" value="Inositol_monophosphatase_CS"/>
</dbReference>
<proteinExistence type="predicted"/>
<feature type="non-terminal residue" evidence="3">
    <location>
        <position position="1"/>
    </location>
</feature>
<gene>
    <name evidence="3" type="ORF">S03H2_24555</name>
</gene>
<dbReference type="EMBL" id="BARU01013671">
    <property type="protein sequence ID" value="GAH39542.1"/>
    <property type="molecule type" value="Genomic_DNA"/>
</dbReference>
<accession>X1F3P4</accession>
<sequence length="155" mass="17081">SKVGLVLNPMKNELYTAIKGEGAFLNNELIHVKSALENKLTFLASRSEIKRGEWDIYEEEAEVIPTGSIAYKLAMVAAGKADATFSLGPKNEWDIASGCLLVEEAGGIATDTYGQSFIFNQKNTLVNSIVGTSKVASKKVFELINKKRKYYVRKQ</sequence>
<dbReference type="Gene3D" id="3.30.540.10">
    <property type="entry name" value="Fructose-1,6-Bisphosphatase, subunit A, domain 1"/>
    <property type="match status" value="1"/>
</dbReference>
<dbReference type="GO" id="GO:0046872">
    <property type="term" value="F:metal ion binding"/>
    <property type="evidence" value="ECO:0007669"/>
    <property type="project" value="UniProtKB-KW"/>
</dbReference>
<protein>
    <recommendedName>
        <fullName evidence="4">3'(2'),5'-bisphosphate nucleotidase CysQ</fullName>
    </recommendedName>
</protein>
<dbReference type="PROSITE" id="PS00630">
    <property type="entry name" value="IMP_2"/>
    <property type="match status" value="1"/>
</dbReference>
<keyword evidence="2" id="KW-0460">Magnesium</keyword>
<dbReference type="Gene3D" id="3.40.190.80">
    <property type="match status" value="1"/>
</dbReference>
<evidence type="ECO:0008006" key="4">
    <source>
        <dbReference type="Google" id="ProtNLM"/>
    </source>
</evidence>
<keyword evidence="1" id="KW-0479">Metal-binding</keyword>
<dbReference type="AlphaFoldDB" id="X1F3P4"/>
<reference evidence="3" key="1">
    <citation type="journal article" date="2014" name="Front. Microbiol.">
        <title>High frequency of phylogenetically diverse reductive dehalogenase-homologous genes in deep subseafloor sedimentary metagenomes.</title>
        <authorList>
            <person name="Kawai M."/>
            <person name="Futagami T."/>
            <person name="Toyoda A."/>
            <person name="Takaki Y."/>
            <person name="Nishi S."/>
            <person name="Hori S."/>
            <person name="Arai W."/>
            <person name="Tsubouchi T."/>
            <person name="Morono Y."/>
            <person name="Uchiyama I."/>
            <person name="Ito T."/>
            <person name="Fujiyama A."/>
            <person name="Inagaki F."/>
            <person name="Takami H."/>
        </authorList>
    </citation>
    <scope>NUCLEOTIDE SEQUENCE</scope>
    <source>
        <strain evidence="3">Expedition CK06-06</strain>
    </source>
</reference>
<name>X1F3P4_9ZZZZ</name>
<dbReference type="GO" id="GO:0006020">
    <property type="term" value="P:inositol metabolic process"/>
    <property type="evidence" value="ECO:0007669"/>
    <property type="project" value="TreeGrafter"/>
</dbReference>
<evidence type="ECO:0000256" key="2">
    <source>
        <dbReference type="ARBA" id="ARBA00022842"/>
    </source>
</evidence>
<organism evidence="3">
    <name type="scientific">marine sediment metagenome</name>
    <dbReference type="NCBI Taxonomy" id="412755"/>
    <lineage>
        <taxon>unclassified sequences</taxon>
        <taxon>metagenomes</taxon>
        <taxon>ecological metagenomes</taxon>
    </lineage>
</organism>
<evidence type="ECO:0000313" key="3">
    <source>
        <dbReference type="EMBL" id="GAH39542.1"/>
    </source>
</evidence>
<evidence type="ECO:0000256" key="1">
    <source>
        <dbReference type="ARBA" id="ARBA00022723"/>
    </source>
</evidence>
<dbReference type="InterPro" id="IPR000760">
    <property type="entry name" value="Inositol_monophosphatase-like"/>
</dbReference>